<dbReference type="InterPro" id="IPR020555">
    <property type="entry name" value="MECDP_synthase_CS"/>
</dbReference>
<keyword evidence="5 7" id="KW-0414">Isoprene biosynthesis</keyword>
<dbReference type="InterPro" id="IPR036571">
    <property type="entry name" value="MECDP_synthase_sf"/>
</dbReference>
<dbReference type="GO" id="GO:0046872">
    <property type="term" value="F:metal ion binding"/>
    <property type="evidence" value="ECO:0007669"/>
    <property type="project" value="UniProtKB-KW"/>
</dbReference>
<evidence type="ECO:0000256" key="1">
    <source>
        <dbReference type="ARBA" id="ARBA00000200"/>
    </source>
</evidence>
<dbReference type="AlphaFoldDB" id="A0A8J3ABU2"/>
<sequence>MTPPIRIGSGVDVHPFADDPDRPLVLGGVTIPDAVGLAGHSDADVAAHATADALLGALALGDLGAWFGVDRPDTAGADSTGLLATVVAALAERGWRTGNLDLTVVAQRPRLAPHRDAMQARLAAVIGVELDAVSVKFTTTDRLGFLGRGEGIAAYASVLVVAADEA</sequence>
<dbReference type="NCBIfam" id="TIGR00151">
    <property type="entry name" value="ispF"/>
    <property type="match status" value="1"/>
</dbReference>
<feature type="site" description="Transition state stabilizer" evidence="7">
    <location>
        <position position="40"/>
    </location>
</feature>
<feature type="binding site" evidence="7">
    <location>
        <begin position="138"/>
        <end position="141"/>
    </location>
    <ligand>
        <name>4-CDP-2-C-methyl-D-erythritol 2-phosphate</name>
        <dbReference type="ChEBI" id="CHEBI:57919"/>
    </ligand>
</feature>
<accession>A0A8J3ABU2</accession>
<comment type="pathway">
    <text evidence="2 7">Isoprenoid biosynthesis; isopentenyl diphosphate biosynthesis via DXP pathway; isopentenyl diphosphate from 1-deoxy-D-xylulose 5-phosphate: step 4/6.</text>
</comment>
<feature type="binding site" evidence="7">
    <location>
        <position position="48"/>
    </location>
    <ligand>
        <name>a divalent metal cation</name>
        <dbReference type="ChEBI" id="CHEBI:60240"/>
    </ligand>
</feature>
<evidence type="ECO:0000259" key="9">
    <source>
        <dbReference type="Pfam" id="PF02542"/>
    </source>
</evidence>
<evidence type="ECO:0000256" key="7">
    <source>
        <dbReference type="HAMAP-Rule" id="MF_00107"/>
    </source>
</evidence>
<feature type="site" description="Transition state stabilizer" evidence="7">
    <location>
        <position position="139"/>
    </location>
</feature>
<feature type="binding site" evidence="7">
    <location>
        <position position="12"/>
    </location>
    <ligand>
        <name>a divalent metal cation</name>
        <dbReference type="ChEBI" id="CHEBI:60240"/>
    </ligand>
</feature>
<dbReference type="RefSeq" id="WP_240730369.1">
    <property type="nucleotide sequence ID" value="NZ_BMHA01000009.1"/>
</dbReference>
<dbReference type="HAMAP" id="MF_00107">
    <property type="entry name" value="IspF"/>
    <property type="match status" value="1"/>
</dbReference>
<dbReference type="InterPro" id="IPR003526">
    <property type="entry name" value="MECDP_synthase"/>
</dbReference>
<name>A0A8J3ABU2_9ACTN</name>
<evidence type="ECO:0000256" key="3">
    <source>
        <dbReference type="ARBA" id="ARBA00012579"/>
    </source>
</evidence>
<dbReference type="Proteomes" id="UP000650511">
    <property type="component" value="Unassembled WGS sequence"/>
</dbReference>
<evidence type="ECO:0000313" key="10">
    <source>
        <dbReference type="EMBL" id="GGI07802.1"/>
    </source>
</evidence>
<dbReference type="EMBL" id="BMHA01000009">
    <property type="protein sequence ID" value="GGI07802.1"/>
    <property type="molecule type" value="Genomic_DNA"/>
</dbReference>
<dbReference type="EC" id="4.6.1.12" evidence="3 7"/>
<comment type="caution">
    <text evidence="10">The sequence shown here is derived from an EMBL/GenBank/DDBJ whole genome shotgun (WGS) entry which is preliminary data.</text>
</comment>
<proteinExistence type="inferred from homology"/>
<dbReference type="CDD" id="cd00554">
    <property type="entry name" value="MECDP_synthase"/>
    <property type="match status" value="1"/>
</dbReference>
<comment type="subunit">
    <text evidence="7">Homotrimer.</text>
</comment>
<dbReference type="GO" id="GO:0016114">
    <property type="term" value="P:terpenoid biosynthetic process"/>
    <property type="evidence" value="ECO:0007669"/>
    <property type="project" value="InterPro"/>
</dbReference>
<evidence type="ECO:0000313" key="11">
    <source>
        <dbReference type="Proteomes" id="UP000650511"/>
    </source>
</evidence>
<dbReference type="GO" id="GO:0008685">
    <property type="term" value="F:2-C-methyl-D-erythritol 2,4-cyclodiphosphate synthase activity"/>
    <property type="evidence" value="ECO:0007669"/>
    <property type="project" value="UniProtKB-UniRule"/>
</dbReference>
<feature type="binding site" evidence="7">
    <location>
        <position position="14"/>
    </location>
    <ligand>
        <name>a divalent metal cation</name>
        <dbReference type="ChEBI" id="CHEBI:60240"/>
    </ligand>
</feature>
<organism evidence="10 11">
    <name type="scientific">Egicoccus halophilus</name>
    <dbReference type="NCBI Taxonomy" id="1670830"/>
    <lineage>
        <taxon>Bacteria</taxon>
        <taxon>Bacillati</taxon>
        <taxon>Actinomycetota</taxon>
        <taxon>Nitriliruptoria</taxon>
        <taxon>Egicoccales</taxon>
        <taxon>Egicoccaceae</taxon>
        <taxon>Egicoccus</taxon>
    </lineage>
</organism>
<dbReference type="UniPathway" id="UPA00056">
    <property type="reaction ID" value="UER00095"/>
</dbReference>
<evidence type="ECO:0000256" key="2">
    <source>
        <dbReference type="ARBA" id="ARBA00004709"/>
    </source>
</evidence>
<dbReference type="PROSITE" id="PS01350">
    <property type="entry name" value="ISPF"/>
    <property type="match status" value="1"/>
</dbReference>
<keyword evidence="6 7" id="KW-0456">Lyase</keyword>
<evidence type="ECO:0000256" key="5">
    <source>
        <dbReference type="ARBA" id="ARBA00023229"/>
    </source>
</evidence>
<evidence type="ECO:0000256" key="8">
    <source>
        <dbReference type="RuleBase" id="RU004395"/>
    </source>
</evidence>
<dbReference type="PANTHER" id="PTHR43181:SF1">
    <property type="entry name" value="2-C-METHYL-D-ERYTHRITOL 2,4-CYCLODIPHOSPHATE SYNTHASE, CHLOROPLASTIC"/>
    <property type="match status" value="1"/>
</dbReference>
<dbReference type="Pfam" id="PF02542">
    <property type="entry name" value="YgbB"/>
    <property type="match status" value="1"/>
</dbReference>
<feature type="binding site" evidence="7">
    <location>
        <begin position="12"/>
        <end position="14"/>
    </location>
    <ligand>
        <name>4-CDP-2-C-methyl-D-erythritol 2-phosphate</name>
        <dbReference type="ChEBI" id="CHEBI:57919"/>
    </ligand>
</feature>
<comment type="caution">
    <text evidence="7">Lacks conserved residue(s) required for the propagation of feature annotation.</text>
</comment>
<comment type="cofactor">
    <cofactor evidence="7">
        <name>a divalent metal cation</name>
        <dbReference type="ChEBI" id="CHEBI:60240"/>
    </cofactor>
    <text evidence="7">Binds 1 divalent metal cation per subunit.</text>
</comment>
<dbReference type="PANTHER" id="PTHR43181">
    <property type="entry name" value="2-C-METHYL-D-ERYTHRITOL 2,4-CYCLODIPHOSPHATE SYNTHASE, CHLOROPLASTIC"/>
    <property type="match status" value="1"/>
</dbReference>
<keyword evidence="11" id="KW-1185">Reference proteome</keyword>
<feature type="binding site" evidence="7">
    <location>
        <position position="148"/>
    </location>
    <ligand>
        <name>4-CDP-2-C-methyl-D-erythritol 2-phosphate</name>
        <dbReference type="ChEBI" id="CHEBI:57919"/>
    </ligand>
</feature>
<protein>
    <recommendedName>
        <fullName evidence="3 7">2-C-methyl-D-erythritol 2,4-cyclodiphosphate synthase</fullName>
        <shortName evidence="7">MECDP-synthase</shortName>
        <shortName evidence="7">MECPP-synthase</shortName>
        <shortName evidence="7">MECPS</shortName>
        <ecNumber evidence="3 7">4.6.1.12</ecNumber>
    </recommendedName>
</protein>
<comment type="catalytic activity">
    <reaction evidence="1 7 8">
        <text>4-CDP-2-C-methyl-D-erythritol 2-phosphate = 2-C-methyl-D-erythritol 2,4-cyclic diphosphate + CMP</text>
        <dbReference type="Rhea" id="RHEA:23864"/>
        <dbReference type="ChEBI" id="CHEBI:57919"/>
        <dbReference type="ChEBI" id="CHEBI:58483"/>
        <dbReference type="ChEBI" id="CHEBI:60377"/>
        <dbReference type="EC" id="4.6.1.12"/>
    </reaction>
</comment>
<dbReference type="GO" id="GO:0019288">
    <property type="term" value="P:isopentenyl diphosphate biosynthetic process, methylerythritol 4-phosphate pathway"/>
    <property type="evidence" value="ECO:0007669"/>
    <property type="project" value="UniProtKB-UniRule"/>
</dbReference>
<reference evidence="10" key="1">
    <citation type="journal article" date="2014" name="Int. J. Syst. Evol. Microbiol.">
        <title>Complete genome sequence of Corynebacterium casei LMG S-19264T (=DSM 44701T), isolated from a smear-ripened cheese.</title>
        <authorList>
            <consortium name="US DOE Joint Genome Institute (JGI-PGF)"/>
            <person name="Walter F."/>
            <person name="Albersmeier A."/>
            <person name="Kalinowski J."/>
            <person name="Ruckert C."/>
        </authorList>
    </citation>
    <scope>NUCLEOTIDE SEQUENCE</scope>
    <source>
        <strain evidence="10">CGMCC 1.14988</strain>
    </source>
</reference>
<evidence type="ECO:0000256" key="4">
    <source>
        <dbReference type="ARBA" id="ARBA00022723"/>
    </source>
</evidence>
<feature type="domain" description="2-C-methyl-D-erythritol 2,4-cyclodiphosphate synthase" evidence="9">
    <location>
        <begin position="5"/>
        <end position="160"/>
    </location>
</feature>
<dbReference type="SUPFAM" id="SSF69765">
    <property type="entry name" value="IpsF-like"/>
    <property type="match status" value="1"/>
</dbReference>
<gene>
    <name evidence="7 10" type="primary">ispF</name>
    <name evidence="10" type="ORF">GCM10011354_25910</name>
</gene>
<feature type="binding site" evidence="7">
    <location>
        <position position="145"/>
    </location>
    <ligand>
        <name>4-CDP-2-C-methyl-D-erythritol 2-phosphate</name>
        <dbReference type="ChEBI" id="CHEBI:57919"/>
    </ligand>
</feature>
<dbReference type="Gene3D" id="3.30.1330.50">
    <property type="entry name" value="2-C-methyl-D-erythritol 2,4-cyclodiphosphate synthase"/>
    <property type="match status" value="1"/>
</dbReference>
<evidence type="ECO:0000256" key="6">
    <source>
        <dbReference type="ARBA" id="ARBA00023239"/>
    </source>
</evidence>
<reference evidence="10" key="2">
    <citation type="submission" date="2020-09" db="EMBL/GenBank/DDBJ databases">
        <authorList>
            <person name="Sun Q."/>
            <person name="Zhou Y."/>
        </authorList>
    </citation>
    <scope>NUCLEOTIDE SEQUENCE</scope>
    <source>
        <strain evidence="10">CGMCC 1.14988</strain>
    </source>
</reference>
<feature type="binding site" evidence="7">
    <location>
        <begin position="40"/>
        <end position="41"/>
    </location>
    <ligand>
        <name>4-CDP-2-C-methyl-D-erythritol 2-phosphate</name>
        <dbReference type="ChEBI" id="CHEBI:57919"/>
    </ligand>
</feature>
<comment type="similarity">
    <text evidence="7 8">Belongs to the IspF family.</text>
</comment>
<comment type="function">
    <text evidence="7">Involved in the biosynthesis of isopentenyl diphosphate (IPP) and dimethylallyl diphosphate (DMAPP), two major building blocks of isoprenoid compounds. Catalyzes the conversion of 4-diphosphocytidyl-2-C-methyl-D-erythritol 2-phosphate (CDP-ME2P) to 2-C-methyl-D-erythritol 2,4-cyclodiphosphate (ME-CPP) with a corresponding release of cytidine 5-monophosphate (CMP).</text>
</comment>
<keyword evidence="4 7" id="KW-0479">Metal-binding</keyword>
<feature type="binding site" evidence="7">
    <location>
        <begin position="62"/>
        <end position="64"/>
    </location>
    <ligand>
        <name>4-CDP-2-C-methyl-D-erythritol 2-phosphate</name>
        <dbReference type="ChEBI" id="CHEBI:57919"/>
    </ligand>
</feature>